<dbReference type="GeneID" id="28849271"/>
<dbReference type="RefSeq" id="XP_018142344.1">
    <property type="nucleotide sequence ID" value="XM_018285277.1"/>
</dbReference>
<protein>
    <recommendedName>
        <fullName evidence="4">Chromo domain-containing protein</fullName>
    </recommendedName>
</protein>
<comment type="caution">
    <text evidence="2">The sequence shown here is derived from an EMBL/GenBank/DDBJ whole genome shotgun (WGS) entry which is preliminary data.</text>
</comment>
<evidence type="ECO:0000313" key="2">
    <source>
        <dbReference type="EMBL" id="OAQ65030.1"/>
    </source>
</evidence>
<dbReference type="KEGG" id="pchm:VFPPC_06208"/>
<dbReference type="OrthoDB" id="5154110at2759"/>
<reference evidence="2 3" key="1">
    <citation type="journal article" date="2016" name="PLoS Pathog.">
        <title>Biosynthesis of antibiotic leucinostatins in bio-control fungus Purpureocillium lilacinum and their inhibition on phytophthora revealed by genome mining.</title>
        <authorList>
            <person name="Wang G."/>
            <person name="Liu Z."/>
            <person name="Lin R."/>
            <person name="Li E."/>
            <person name="Mao Z."/>
            <person name="Ling J."/>
            <person name="Yang Y."/>
            <person name="Yin W.B."/>
            <person name="Xie B."/>
        </authorList>
    </citation>
    <scope>NUCLEOTIDE SEQUENCE [LARGE SCALE GENOMIC DNA]</scope>
    <source>
        <strain evidence="2">170</strain>
    </source>
</reference>
<feature type="region of interest" description="Disordered" evidence="1">
    <location>
        <begin position="20"/>
        <end position="43"/>
    </location>
</feature>
<dbReference type="AlphaFoldDB" id="A0A179FIB8"/>
<proteinExistence type="predicted"/>
<organism evidence="2 3">
    <name type="scientific">Pochonia chlamydosporia 170</name>
    <dbReference type="NCBI Taxonomy" id="1380566"/>
    <lineage>
        <taxon>Eukaryota</taxon>
        <taxon>Fungi</taxon>
        <taxon>Dikarya</taxon>
        <taxon>Ascomycota</taxon>
        <taxon>Pezizomycotina</taxon>
        <taxon>Sordariomycetes</taxon>
        <taxon>Hypocreomycetidae</taxon>
        <taxon>Hypocreales</taxon>
        <taxon>Clavicipitaceae</taxon>
        <taxon>Pochonia</taxon>
    </lineage>
</organism>
<dbReference type="EMBL" id="LSBJ02000005">
    <property type="protein sequence ID" value="OAQ65030.1"/>
    <property type="molecule type" value="Genomic_DNA"/>
</dbReference>
<keyword evidence="3" id="KW-1185">Reference proteome</keyword>
<dbReference type="Proteomes" id="UP000078397">
    <property type="component" value="Unassembled WGS sequence"/>
</dbReference>
<accession>A0A179FIB8</accession>
<sequence length="152" mass="17533">MRDNGTMAFQIQFTHTPSSCDVHSKKSQQLTSTLPKGTGQQSCTVKPKGRALLDEGSLTLKQGILPQQASPDYSDDDDIYKVELLARWGKNIFFLRWDIDGSTSWEPRRNIPDKEMLYNFKSNYDGFNEGVNVLHMRETERDKRKYLLHFKG</sequence>
<evidence type="ECO:0008006" key="4">
    <source>
        <dbReference type="Google" id="ProtNLM"/>
    </source>
</evidence>
<name>A0A179FIB8_METCM</name>
<evidence type="ECO:0000256" key="1">
    <source>
        <dbReference type="SAM" id="MobiDB-lite"/>
    </source>
</evidence>
<gene>
    <name evidence="2" type="ORF">VFPPC_06208</name>
</gene>
<evidence type="ECO:0000313" key="3">
    <source>
        <dbReference type="Proteomes" id="UP000078397"/>
    </source>
</evidence>